<protein>
    <submittedName>
        <fullName evidence="4">Nucleoside hydrolase</fullName>
    </submittedName>
</protein>
<dbReference type="Pfam" id="PF01156">
    <property type="entry name" value="IU_nuc_hydro"/>
    <property type="match status" value="1"/>
</dbReference>
<evidence type="ECO:0000313" key="4">
    <source>
        <dbReference type="EMBL" id="QEN05698.1"/>
    </source>
</evidence>
<gene>
    <name evidence="4" type="ORF">EW093_13580</name>
</gene>
<dbReference type="RefSeq" id="WP_149568932.1">
    <property type="nucleotide sequence ID" value="NZ_CP035807.1"/>
</dbReference>
<reference evidence="4 5" key="2">
    <citation type="submission" date="2019-09" db="EMBL/GenBank/DDBJ databases">
        <title>Complete Genome Sequence and Methylome Analysis of free living Spirochaetas.</title>
        <authorList>
            <person name="Leshcheva N."/>
            <person name="Mikheeva N."/>
        </authorList>
    </citation>
    <scope>NUCLEOTIDE SEQUENCE [LARGE SCALE GENOMIC DNA]</scope>
    <source>
        <strain evidence="4 5">P</strain>
    </source>
</reference>
<sequence length="312" mass="33991">MRKFIIDTDTGSDDAIALIMALKSKEINIEAITTVCGNITLEQATLNALMTIEVTDTVKPPVFSGSSKPLKRKLETAEGVHGQDGMGGKGLIHPTLKKTGSNAVEKILSIVEENPGEIEIITIGPVTNLAQAILEAPETMKKVKHIYSMATGGFGPGNVTPVAEFNVYVDAEAFDIMLRSDIPITIAGFDICIGDAAFNEDEINFLRSSESSLARFAMDINSQKIEWNIKTYNRYAVNLPDPVAMAVALWDDIVIEKVEAHCHTCIKEEAAYGQVIVDTGKFGNKTEDFNAVVIKSIDADLYKKRLIKLLVD</sequence>
<evidence type="ECO:0000259" key="3">
    <source>
        <dbReference type="Pfam" id="PF01156"/>
    </source>
</evidence>
<dbReference type="EMBL" id="CP035807">
    <property type="protein sequence ID" value="QEN05698.1"/>
    <property type="molecule type" value="Genomic_DNA"/>
</dbReference>
<keyword evidence="2" id="KW-0326">Glycosidase</keyword>
<dbReference type="PANTHER" id="PTHR46190">
    <property type="entry name" value="SI:CH211-201H21.5-RELATED"/>
    <property type="match status" value="1"/>
</dbReference>
<feature type="domain" description="Inosine/uridine-preferring nucleoside hydrolase" evidence="3">
    <location>
        <begin position="5"/>
        <end position="303"/>
    </location>
</feature>
<dbReference type="Proteomes" id="UP000323824">
    <property type="component" value="Chromosome"/>
</dbReference>
<dbReference type="KEGG" id="sper:EW093_13580"/>
<dbReference type="InterPro" id="IPR001910">
    <property type="entry name" value="Inosine/uridine_hydrolase_dom"/>
</dbReference>
<dbReference type="OrthoDB" id="9797882at2"/>
<keyword evidence="1 4" id="KW-0378">Hydrolase</keyword>
<evidence type="ECO:0000313" key="5">
    <source>
        <dbReference type="Proteomes" id="UP000323824"/>
    </source>
</evidence>
<evidence type="ECO:0000256" key="1">
    <source>
        <dbReference type="ARBA" id="ARBA00022801"/>
    </source>
</evidence>
<keyword evidence="5" id="KW-1185">Reference proteome</keyword>
<dbReference type="InterPro" id="IPR015910">
    <property type="entry name" value="I/U_nuclsd_hydro_CS"/>
</dbReference>
<proteinExistence type="predicted"/>
<dbReference type="GO" id="GO:0016799">
    <property type="term" value="F:hydrolase activity, hydrolyzing N-glycosyl compounds"/>
    <property type="evidence" value="ECO:0007669"/>
    <property type="project" value="InterPro"/>
</dbReference>
<dbReference type="InterPro" id="IPR052775">
    <property type="entry name" value="IUN_hydrolase"/>
</dbReference>
<organism evidence="4 5">
    <name type="scientific">Thiospirochaeta perfilievii</name>
    <dbReference type="NCBI Taxonomy" id="252967"/>
    <lineage>
        <taxon>Bacteria</taxon>
        <taxon>Pseudomonadati</taxon>
        <taxon>Spirochaetota</taxon>
        <taxon>Spirochaetia</taxon>
        <taxon>Spirochaetales</taxon>
        <taxon>Spirochaetaceae</taxon>
        <taxon>Thiospirochaeta</taxon>
    </lineage>
</organism>
<dbReference type="InterPro" id="IPR036452">
    <property type="entry name" value="Ribo_hydro-like"/>
</dbReference>
<reference evidence="4 5" key="1">
    <citation type="submission" date="2019-02" db="EMBL/GenBank/DDBJ databases">
        <authorList>
            <person name="Fomenkov A."/>
            <person name="Dubinina G."/>
            <person name="Grabovich M."/>
            <person name="Vincze T."/>
            <person name="Roberts R.J."/>
        </authorList>
    </citation>
    <scope>NUCLEOTIDE SEQUENCE [LARGE SCALE GENOMIC DNA]</scope>
    <source>
        <strain evidence="4 5">P</strain>
    </source>
</reference>
<dbReference type="PANTHER" id="PTHR46190:SF1">
    <property type="entry name" value="SI:CH211-201H21.5"/>
    <property type="match status" value="1"/>
</dbReference>
<dbReference type="PROSITE" id="PS01247">
    <property type="entry name" value="IUNH"/>
    <property type="match status" value="1"/>
</dbReference>
<accession>A0A5C1QE94</accession>
<dbReference type="AlphaFoldDB" id="A0A5C1QE94"/>
<dbReference type="SUPFAM" id="SSF53590">
    <property type="entry name" value="Nucleoside hydrolase"/>
    <property type="match status" value="1"/>
</dbReference>
<evidence type="ECO:0000256" key="2">
    <source>
        <dbReference type="ARBA" id="ARBA00023295"/>
    </source>
</evidence>
<name>A0A5C1QE94_9SPIO</name>
<dbReference type="Gene3D" id="3.90.245.10">
    <property type="entry name" value="Ribonucleoside hydrolase-like"/>
    <property type="match status" value="1"/>
</dbReference>